<feature type="region of interest" description="Disordered" evidence="1">
    <location>
        <begin position="15"/>
        <end position="35"/>
    </location>
</feature>
<evidence type="ECO:0000313" key="2">
    <source>
        <dbReference type="EMBL" id="TNN47031.1"/>
    </source>
</evidence>
<protein>
    <submittedName>
        <fullName evidence="2">Uncharacterized protein</fullName>
    </submittedName>
</protein>
<reference evidence="2 3" key="1">
    <citation type="submission" date="2019-03" db="EMBL/GenBank/DDBJ databases">
        <title>First draft genome of Liparis tanakae, snailfish: a comprehensive survey of snailfish specific genes.</title>
        <authorList>
            <person name="Kim W."/>
            <person name="Song I."/>
            <person name="Jeong J.-H."/>
            <person name="Kim D."/>
            <person name="Kim S."/>
            <person name="Ryu S."/>
            <person name="Song J.Y."/>
            <person name="Lee S.K."/>
        </authorList>
    </citation>
    <scope>NUCLEOTIDE SEQUENCE [LARGE SCALE GENOMIC DNA]</scope>
    <source>
        <tissue evidence="2">Muscle</tissue>
    </source>
</reference>
<gene>
    <name evidence="2" type="ORF">EYF80_042764</name>
</gene>
<evidence type="ECO:0000313" key="3">
    <source>
        <dbReference type="Proteomes" id="UP000314294"/>
    </source>
</evidence>
<proteinExistence type="predicted"/>
<sequence>MALYPQCRLNTLQPIRGKGRSLGTTGPLKDDLKDPLSSEDAVPLLDTLHHISCGSLISLSLPSVPVSKPALHLQTQEKEALLPI</sequence>
<comment type="caution">
    <text evidence="2">The sequence shown here is derived from an EMBL/GenBank/DDBJ whole genome shotgun (WGS) entry which is preliminary data.</text>
</comment>
<accession>A0A4Z2G181</accession>
<organism evidence="2 3">
    <name type="scientific">Liparis tanakae</name>
    <name type="common">Tanaka's snailfish</name>
    <dbReference type="NCBI Taxonomy" id="230148"/>
    <lineage>
        <taxon>Eukaryota</taxon>
        <taxon>Metazoa</taxon>
        <taxon>Chordata</taxon>
        <taxon>Craniata</taxon>
        <taxon>Vertebrata</taxon>
        <taxon>Euteleostomi</taxon>
        <taxon>Actinopterygii</taxon>
        <taxon>Neopterygii</taxon>
        <taxon>Teleostei</taxon>
        <taxon>Neoteleostei</taxon>
        <taxon>Acanthomorphata</taxon>
        <taxon>Eupercaria</taxon>
        <taxon>Perciformes</taxon>
        <taxon>Cottioidei</taxon>
        <taxon>Cottales</taxon>
        <taxon>Liparidae</taxon>
        <taxon>Liparis</taxon>
    </lineage>
</organism>
<name>A0A4Z2G181_9TELE</name>
<evidence type="ECO:0000256" key="1">
    <source>
        <dbReference type="SAM" id="MobiDB-lite"/>
    </source>
</evidence>
<dbReference type="EMBL" id="SRLO01000760">
    <property type="protein sequence ID" value="TNN47031.1"/>
    <property type="molecule type" value="Genomic_DNA"/>
</dbReference>
<dbReference type="Proteomes" id="UP000314294">
    <property type="component" value="Unassembled WGS sequence"/>
</dbReference>
<dbReference type="AlphaFoldDB" id="A0A4Z2G181"/>
<keyword evidence="3" id="KW-1185">Reference proteome</keyword>